<accession>A0ABT6WPD3</accession>
<feature type="domain" description="Glycosyltransferase 2-like" evidence="3">
    <location>
        <begin position="41"/>
        <end position="113"/>
    </location>
</feature>
<gene>
    <name evidence="4" type="ORF">QLQ12_23330</name>
</gene>
<dbReference type="GO" id="GO:0016757">
    <property type="term" value="F:glycosyltransferase activity"/>
    <property type="evidence" value="ECO:0007669"/>
    <property type="project" value="UniProtKB-KW"/>
</dbReference>
<dbReference type="RefSeq" id="WP_282762449.1">
    <property type="nucleotide sequence ID" value="NZ_JASCTH010000015.1"/>
</dbReference>
<comment type="caution">
    <text evidence="4">The sequence shown here is derived from an EMBL/GenBank/DDBJ whole genome shotgun (WGS) entry which is preliminary data.</text>
</comment>
<dbReference type="PANTHER" id="PTHR48090">
    <property type="entry name" value="UNDECAPRENYL-PHOSPHATE 4-DEOXY-4-FORMAMIDO-L-ARABINOSE TRANSFERASE-RELATED"/>
    <property type="match status" value="1"/>
</dbReference>
<keyword evidence="4" id="KW-0328">Glycosyltransferase</keyword>
<dbReference type="InterPro" id="IPR050256">
    <property type="entry name" value="Glycosyltransferase_2"/>
</dbReference>
<dbReference type="EMBL" id="JASCTH010000015">
    <property type="protein sequence ID" value="MDI6101556.1"/>
    <property type="molecule type" value="Genomic_DNA"/>
</dbReference>
<feature type="compositionally biased region" description="Basic and acidic residues" evidence="2">
    <location>
        <begin position="327"/>
        <end position="346"/>
    </location>
</feature>
<evidence type="ECO:0000313" key="5">
    <source>
        <dbReference type="Proteomes" id="UP001241758"/>
    </source>
</evidence>
<feature type="compositionally biased region" description="Basic and acidic residues" evidence="2">
    <location>
        <begin position="395"/>
        <end position="404"/>
    </location>
</feature>
<comment type="similarity">
    <text evidence="1">Belongs to the glycosyltransferase 2 family.</text>
</comment>
<evidence type="ECO:0000313" key="4">
    <source>
        <dbReference type="EMBL" id="MDI6101556.1"/>
    </source>
</evidence>
<dbReference type="Gene3D" id="3.90.550.10">
    <property type="entry name" value="Spore Coat Polysaccharide Biosynthesis Protein SpsA, Chain A"/>
    <property type="match status" value="1"/>
</dbReference>
<keyword evidence="4" id="KW-0808">Transferase</keyword>
<dbReference type="Proteomes" id="UP001241758">
    <property type="component" value="Unassembled WGS sequence"/>
</dbReference>
<keyword evidence="5" id="KW-1185">Reference proteome</keyword>
<evidence type="ECO:0000259" key="3">
    <source>
        <dbReference type="Pfam" id="PF00535"/>
    </source>
</evidence>
<name>A0ABT6WPD3_9ACTN</name>
<organism evidence="4 5">
    <name type="scientific">Actinoplanes sandaracinus</name>
    <dbReference type="NCBI Taxonomy" id="3045177"/>
    <lineage>
        <taxon>Bacteria</taxon>
        <taxon>Bacillati</taxon>
        <taxon>Actinomycetota</taxon>
        <taxon>Actinomycetes</taxon>
        <taxon>Micromonosporales</taxon>
        <taxon>Micromonosporaceae</taxon>
        <taxon>Actinoplanes</taxon>
    </lineage>
</organism>
<feature type="region of interest" description="Disordered" evidence="2">
    <location>
        <begin position="307"/>
        <end position="438"/>
    </location>
</feature>
<dbReference type="Pfam" id="PF00535">
    <property type="entry name" value="Glycos_transf_2"/>
    <property type="match status" value="1"/>
</dbReference>
<evidence type="ECO:0000256" key="1">
    <source>
        <dbReference type="ARBA" id="ARBA00006739"/>
    </source>
</evidence>
<sequence length="438" mass="45978">MVIPVPSGERLSPLFAGLPPVHEVIVVVAPGAEAMPALPRAARVIRQTRHGVGNAVACGVAAATGDVVVTLPGDGSCDPAELPRLTEALRTGADVAEGVRYRPAPPETGPSSATGAFPDTDRSERRARYGDLILLWFMNVLFGCRPADPGSGFRAFRRDRADRLGLPRVAGTSTARGDGRDGEPLLIVRSRAAGLRVAEVPVTALPGAGSSPLMTGMHALTREYLARRRNTRAAATDSIVILTGGGPAAGLPEPGSPRSAGSHVDGTLGRTRINLPGVNPARTTLPDRHAAYEQGPRRWPAPNQALALNHAGSGGFDHPNSPGLGFPDRRGTERRGPDRRRTDSASDRWITGSGRPAVPGAQGRPPVTGGRGQAVPHGRQGNDRLLGGVVNRRRWRDDHGDGRPRSQGRPNLRVINGEGGGSDGSRGQLRPVPRPDQP</sequence>
<dbReference type="EC" id="2.4.-.-" evidence="4"/>
<dbReference type="InterPro" id="IPR001173">
    <property type="entry name" value="Glyco_trans_2-like"/>
</dbReference>
<dbReference type="SUPFAM" id="SSF53448">
    <property type="entry name" value="Nucleotide-diphospho-sugar transferases"/>
    <property type="match status" value="1"/>
</dbReference>
<dbReference type="InterPro" id="IPR029044">
    <property type="entry name" value="Nucleotide-diphossugar_trans"/>
</dbReference>
<evidence type="ECO:0000256" key="2">
    <source>
        <dbReference type="SAM" id="MobiDB-lite"/>
    </source>
</evidence>
<protein>
    <submittedName>
        <fullName evidence="4">Glycosyltransferase</fullName>
        <ecNumber evidence="4">2.4.-.-</ecNumber>
    </submittedName>
</protein>
<feature type="region of interest" description="Disordered" evidence="2">
    <location>
        <begin position="248"/>
        <end position="286"/>
    </location>
</feature>
<dbReference type="PANTHER" id="PTHR48090:SF7">
    <property type="entry name" value="RFBJ PROTEIN"/>
    <property type="match status" value="1"/>
</dbReference>
<proteinExistence type="inferred from homology"/>
<feature type="region of interest" description="Disordered" evidence="2">
    <location>
        <begin position="100"/>
        <end position="122"/>
    </location>
</feature>
<reference evidence="4 5" key="1">
    <citation type="submission" date="2023-05" db="EMBL/GenBank/DDBJ databases">
        <title>Actinoplanes sp. NEAU-A12 genome sequencing.</title>
        <authorList>
            <person name="Wang Z.-S."/>
        </authorList>
    </citation>
    <scope>NUCLEOTIDE SEQUENCE [LARGE SCALE GENOMIC DNA]</scope>
    <source>
        <strain evidence="4 5">NEAU-A12</strain>
    </source>
</reference>